<comment type="caution">
    <text evidence="1">The sequence shown here is derived from an EMBL/GenBank/DDBJ whole genome shotgun (WGS) entry which is preliminary data.</text>
</comment>
<protein>
    <submittedName>
        <fullName evidence="1">Uncharacterized protein</fullName>
    </submittedName>
</protein>
<dbReference type="Proteomes" id="UP001595904">
    <property type="component" value="Unassembled WGS sequence"/>
</dbReference>
<organism evidence="1 2">
    <name type="scientific">Steroidobacter flavus</name>
    <dbReference type="NCBI Taxonomy" id="1842136"/>
    <lineage>
        <taxon>Bacteria</taxon>
        <taxon>Pseudomonadati</taxon>
        <taxon>Pseudomonadota</taxon>
        <taxon>Gammaproteobacteria</taxon>
        <taxon>Steroidobacterales</taxon>
        <taxon>Steroidobacteraceae</taxon>
        <taxon>Steroidobacter</taxon>
    </lineage>
</organism>
<proteinExistence type="predicted"/>
<evidence type="ECO:0000313" key="2">
    <source>
        <dbReference type="Proteomes" id="UP001595904"/>
    </source>
</evidence>
<dbReference type="EMBL" id="JBHSDU010000003">
    <property type="protein sequence ID" value="MFC4310708.1"/>
    <property type="molecule type" value="Genomic_DNA"/>
</dbReference>
<sequence length="126" mass="13876">MALVCWKCGASLADLSLPLRRLDECRVCHAELHVCKLCEWYSISVAKHCRETVAEEVKDKERANFCDYFKPRQDAYSAKSTEATSKAQSELDALFGGGSKKADDAAQPSAADKARAELEALFGKKS</sequence>
<dbReference type="RefSeq" id="WP_380598421.1">
    <property type="nucleotide sequence ID" value="NZ_JBHSDU010000003.1"/>
</dbReference>
<evidence type="ECO:0000313" key="1">
    <source>
        <dbReference type="EMBL" id="MFC4310708.1"/>
    </source>
</evidence>
<gene>
    <name evidence="1" type="ORF">ACFPN2_16565</name>
</gene>
<reference evidence="2" key="1">
    <citation type="journal article" date="2019" name="Int. J. Syst. Evol. Microbiol.">
        <title>The Global Catalogue of Microorganisms (GCM) 10K type strain sequencing project: providing services to taxonomists for standard genome sequencing and annotation.</title>
        <authorList>
            <consortium name="The Broad Institute Genomics Platform"/>
            <consortium name="The Broad Institute Genome Sequencing Center for Infectious Disease"/>
            <person name="Wu L."/>
            <person name="Ma J."/>
        </authorList>
    </citation>
    <scope>NUCLEOTIDE SEQUENCE [LARGE SCALE GENOMIC DNA]</scope>
    <source>
        <strain evidence="2">CGMCC 1.10759</strain>
    </source>
</reference>
<accession>A0ABV8SSX2</accession>
<name>A0ABV8SSX2_9GAMM</name>
<keyword evidence="2" id="KW-1185">Reference proteome</keyword>